<gene>
    <name evidence="1" type="ORF">QAD02_019717</name>
</gene>
<name>A0ACC2PQ67_9HYME</name>
<proteinExistence type="predicted"/>
<keyword evidence="2" id="KW-1185">Reference proteome</keyword>
<protein>
    <submittedName>
        <fullName evidence="1">Uncharacterized protein</fullName>
    </submittedName>
</protein>
<dbReference type="EMBL" id="CM056741">
    <property type="protein sequence ID" value="KAJ8683925.1"/>
    <property type="molecule type" value="Genomic_DNA"/>
</dbReference>
<evidence type="ECO:0000313" key="1">
    <source>
        <dbReference type="EMBL" id="KAJ8683925.1"/>
    </source>
</evidence>
<organism evidence="1 2">
    <name type="scientific">Eretmocerus hayati</name>
    <dbReference type="NCBI Taxonomy" id="131215"/>
    <lineage>
        <taxon>Eukaryota</taxon>
        <taxon>Metazoa</taxon>
        <taxon>Ecdysozoa</taxon>
        <taxon>Arthropoda</taxon>
        <taxon>Hexapoda</taxon>
        <taxon>Insecta</taxon>
        <taxon>Pterygota</taxon>
        <taxon>Neoptera</taxon>
        <taxon>Endopterygota</taxon>
        <taxon>Hymenoptera</taxon>
        <taxon>Apocrita</taxon>
        <taxon>Proctotrupomorpha</taxon>
        <taxon>Chalcidoidea</taxon>
        <taxon>Aphelinidae</taxon>
        <taxon>Aphelininae</taxon>
        <taxon>Eretmocerus</taxon>
    </lineage>
</organism>
<sequence>MDLSCNNEVLLKAACEGNLGLIKDIFNSNPNLVEDDTFFDYKLIVMALKQDQRDTVDLLLALGCRVNDHMRTKMYRTPLYCAVALNDIRIVEQLLMKGASICQTMTEQETPLTLAMRNKQYDIADLILSMYNFQNINPMNQIEITHFLIACERNQQNAIKMFVESGVSVNSFARHNSNMNFCGYTPLHFAVQNFSLKVVEYLLHKCAILTARNSLGLTPLCLAYKIKGENIPSQNRAIIDLIIDTILSSQRMQLNVTDDESREISYFHIACSRDNPIVAANFLKSGMNINRSVSSHSAIYGGFTALHFAVYNSCIQVVDFLLNQGANINVKTKEGWTALTLAITYNNERIVELLLNGGADTNFHHTDGLTPLQYAFKMPRRNYNILHLLLSHDSKTVNHTDHDGLSHFHIACALGKLDAIRDYLKSGASINDKVSSENKNFAGFSPLHFAVAFAKKNVVRLLLQHGAKVNDKGGQNVTPLHLSCAQNYIRLHEIIKEQNLQGAPYSSYSDDCESQVQIVDLLLKFYGDPDSQDVDGATPLYYSLEPASIRELFSVYSRDLTLQMLSKTLYSAQRKIMELLLAKGADVNIKVHGFSLLHKASLTINDYSLIKCILKSNSNVNAQDDYGRTPLHLASLCKNHPAVSELLQHGADINIVNKNNQTVLCSMNLNDSYNFESYSLIKKHLKRLMVLGIEVSDSLKSSFIMLRKRYEGRGHDFIDSDDDSSDDEDIHDYLDLEYESDEFCRECREELQKMRSIKVNAYSNLYDLLKTNSFQMVKYVRNDTFKNILMSTDFPTSFPIYGYLLQLQYKYGLQTALLMNPARNSLNFLTGFGLPDACAEQIFKHLDHGSLKNLVASVHAVEAVKRKLTSTSLDDSEPFAKYKRSHK</sequence>
<accession>A0ACC2PQ67</accession>
<evidence type="ECO:0000313" key="2">
    <source>
        <dbReference type="Proteomes" id="UP001239111"/>
    </source>
</evidence>
<reference evidence="1" key="1">
    <citation type="submission" date="2023-04" db="EMBL/GenBank/DDBJ databases">
        <title>A chromosome-level genome assembly of the parasitoid wasp Eretmocerus hayati.</title>
        <authorList>
            <person name="Zhong Y."/>
            <person name="Liu S."/>
            <person name="Liu Y."/>
        </authorList>
    </citation>
    <scope>NUCLEOTIDE SEQUENCE</scope>
    <source>
        <strain evidence="1">ZJU_SS_LIU_2023</strain>
    </source>
</reference>
<dbReference type="Proteomes" id="UP001239111">
    <property type="component" value="Chromosome 1"/>
</dbReference>
<comment type="caution">
    <text evidence="1">The sequence shown here is derived from an EMBL/GenBank/DDBJ whole genome shotgun (WGS) entry which is preliminary data.</text>
</comment>